<reference evidence="2" key="1">
    <citation type="journal article" date="2014" name="Int. J. Syst. Evol. Microbiol.">
        <title>Complete genome sequence of Corynebacterium casei LMG S-19264T (=DSM 44701T), isolated from a smear-ripened cheese.</title>
        <authorList>
            <consortium name="US DOE Joint Genome Institute (JGI-PGF)"/>
            <person name="Walter F."/>
            <person name="Albersmeier A."/>
            <person name="Kalinowski J."/>
            <person name="Ruckert C."/>
        </authorList>
    </citation>
    <scope>NUCLEOTIDE SEQUENCE</scope>
    <source>
        <strain evidence="2">CGMCC 4.7306</strain>
    </source>
</reference>
<organism evidence="2 3">
    <name type="scientific">Microlunatus endophyticus</name>
    <dbReference type="NCBI Taxonomy" id="1716077"/>
    <lineage>
        <taxon>Bacteria</taxon>
        <taxon>Bacillati</taxon>
        <taxon>Actinomycetota</taxon>
        <taxon>Actinomycetes</taxon>
        <taxon>Propionibacteriales</taxon>
        <taxon>Propionibacteriaceae</taxon>
        <taxon>Microlunatus</taxon>
    </lineage>
</organism>
<keyword evidence="3" id="KW-1185">Reference proteome</keyword>
<proteinExistence type="predicted"/>
<dbReference type="Proteomes" id="UP000613840">
    <property type="component" value="Unassembled WGS sequence"/>
</dbReference>
<evidence type="ECO:0000313" key="3">
    <source>
        <dbReference type="Proteomes" id="UP000613840"/>
    </source>
</evidence>
<evidence type="ECO:0000313" key="2">
    <source>
        <dbReference type="EMBL" id="GGL60924.1"/>
    </source>
</evidence>
<evidence type="ECO:0000259" key="1">
    <source>
        <dbReference type="Pfam" id="PF13228"/>
    </source>
</evidence>
<dbReference type="Pfam" id="PF13228">
    <property type="entry name" value="DUF4037"/>
    <property type="match status" value="1"/>
</dbReference>
<sequence length="345" mass="38681">MRASVLAVTGDQFISGRQLCSDFYTECVRPVLDSGFAAVPNAAALLGRGSEVLGYDDLMSADHNDEARVLIFLADDDHERYASGLGDALAAAVPEKFAGRPTQYRVTTIRGYVAEQLRFDVDAAIRPVDWLTWAESRLIMVTGGAIFHDEVGLTDAIDRFHYYPDDVWYYLMLAGWWRVHPELNLVGRSGFVGDELGSAVIGTRLVHDLMGLCFLLERTYAPYDKWFGTAFSRLECGPELSPILHRVLHARRWQDRESALQEAYERVAALHNRLAITEPVPTSIERMWDRPFGVLWGDFPAALRARITDPEVVTIAEAFPVGGAERPREVLGISRDRLLRMLEPA</sequence>
<dbReference type="EMBL" id="BMMZ01000004">
    <property type="protein sequence ID" value="GGL60924.1"/>
    <property type="molecule type" value="Genomic_DNA"/>
</dbReference>
<reference evidence="2" key="2">
    <citation type="submission" date="2020-09" db="EMBL/GenBank/DDBJ databases">
        <authorList>
            <person name="Sun Q."/>
            <person name="Zhou Y."/>
        </authorList>
    </citation>
    <scope>NUCLEOTIDE SEQUENCE</scope>
    <source>
        <strain evidence="2">CGMCC 4.7306</strain>
    </source>
</reference>
<comment type="caution">
    <text evidence="2">The sequence shown here is derived from an EMBL/GenBank/DDBJ whole genome shotgun (WGS) entry which is preliminary data.</text>
</comment>
<gene>
    <name evidence="2" type="ORF">GCM10011575_19350</name>
</gene>
<dbReference type="InterPro" id="IPR025117">
    <property type="entry name" value="DUF4037"/>
</dbReference>
<dbReference type="AlphaFoldDB" id="A0A917S873"/>
<feature type="domain" description="DUF4037" evidence="1">
    <location>
        <begin position="130"/>
        <end position="227"/>
    </location>
</feature>
<protein>
    <recommendedName>
        <fullName evidence="1">DUF4037 domain-containing protein</fullName>
    </recommendedName>
</protein>
<accession>A0A917S873</accession>
<name>A0A917S873_9ACTN</name>